<keyword evidence="4" id="KW-0067">ATP-binding</keyword>
<name>A0A087VTV2_9BIFI</name>
<keyword evidence="2 9" id="KW-0548">Nucleotidyltransferase</keyword>
<dbReference type="InterPro" id="IPR036597">
    <property type="entry name" value="Fido-like_dom_sf"/>
</dbReference>
<comment type="catalytic activity">
    <reaction evidence="7">
        <text>L-tyrosyl-[protein] + ATP = O-(5'-adenylyl)-L-tyrosyl-[protein] + diphosphate</text>
        <dbReference type="Rhea" id="RHEA:54288"/>
        <dbReference type="Rhea" id="RHEA-COMP:10136"/>
        <dbReference type="Rhea" id="RHEA-COMP:13846"/>
        <dbReference type="ChEBI" id="CHEBI:30616"/>
        <dbReference type="ChEBI" id="CHEBI:33019"/>
        <dbReference type="ChEBI" id="CHEBI:46858"/>
        <dbReference type="ChEBI" id="CHEBI:83624"/>
        <dbReference type="EC" id="2.7.7.108"/>
    </reaction>
</comment>
<evidence type="ECO:0000313" key="9">
    <source>
        <dbReference type="EMBL" id="AIC91751.1"/>
    </source>
</evidence>
<keyword evidence="1 9" id="KW-0808">Transferase</keyword>
<comment type="catalytic activity">
    <reaction evidence="6">
        <text>L-threonyl-[protein] + ATP = 3-O-(5'-adenylyl)-L-threonyl-[protein] + diphosphate</text>
        <dbReference type="Rhea" id="RHEA:54292"/>
        <dbReference type="Rhea" id="RHEA-COMP:11060"/>
        <dbReference type="Rhea" id="RHEA-COMP:13847"/>
        <dbReference type="ChEBI" id="CHEBI:30013"/>
        <dbReference type="ChEBI" id="CHEBI:30616"/>
        <dbReference type="ChEBI" id="CHEBI:33019"/>
        <dbReference type="ChEBI" id="CHEBI:138113"/>
        <dbReference type="EC" id="2.7.7.108"/>
    </reaction>
</comment>
<dbReference type="Pfam" id="PF02661">
    <property type="entry name" value="Fic"/>
    <property type="match status" value="1"/>
</dbReference>
<dbReference type="EC" id="2.7.7.108" evidence="5"/>
<evidence type="ECO:0000256" key="7">
    <source>
        <dbReference type="ARBA" id="ARBA00048696"/>
    </source>
</evidence>
<proteinExistence type="predicted"/>
<dbReference type="PANTHER" id="PTHR39560">
    <property type="entry name" value="PROTEIN ADENYLYLTRANSFERASE FIC-RELATED"/>
    <property type="match status" value="1"/>
</dbReference>
<evidence type="ECO:0000259" key="8">
    <source>
        <dbReference type="PROSITE" id="PS51459"/>
    </source>
</evidence>
<accession>A0A087VTV2</accession>
<dbReference type="PROSITE" id="PS51459">
    <property type="entry name" value="FIDO"/>
    <property type="match status" value="1"/>
</dbReference>
<evidence type="ECO:0000256" key="5">
    <source>
        <dbReference type="ARBA" id="ARBA00034531"/>
    </source>
</evidence>
<feature type="domain" description="Fido" evidence="8">
    <location>
        <begin position="77"/>
        <end position="218"/>
    </location>
</feature>
<dbReference type="SUPFAM" id="SSF140931">
    <property type="entry name" value="Fic-like"/>
    <property type="match status" value="1"/>
</dbReference>
<dbReference type="OrthoDB" id="9813719at2"/>
<dbReference type="GO" id="GO:0005524">
    <property type="term" value="F:ATP binding"/>
    <property type="evidence" value="ECO:0007669"/>
    <property type="project" value="UniProtKB-KW"/>
</dbReference>
<gene>
    <name evidence="9" type="ORF">BINDI_0470</name>
</gene>
<evidence type="ECO:0000256" key="1">
    <source>
        <dbReference type="ARBA" id="ARBA00022679"/>
    </source>
</evidence>
<dbReference type="AlphaFoldDB" id="A0A087VTV2"/>
<dbReference type="InterPro" id="IPR003812">
    <property type="entry name" value="Fido"/>
</dbReference>
<protein>
    <recommendedName>
        <fullName evidence="5">protein adenylyltransferase</fullName>
        <ecNumber evidence="5">2.7.7.108</ecNumber>
    </recommendedName>
</protein>
<dbReference type="Proteomes" id="UP000028569">
    <property type="component" value="Chromosome"/>
</dbReference>
<sequence length="237" mass="26043">MTPAERESAIAFARRNLLIDGLRPSTHAMGMAAAYSAGNIDDDALITQTGSQTTDIATDTVFIATILVCRRPWAPTCDLEELRAIHTRLFGRLGPWAGRLRATDEASPQPDGYFPAGLLNQGAASIGSGLAAERNLTSLDRPDFVDRLAYYYDELGFLHPFDRGNAMTLRIFASRLAHDAGWDLDWGSVDRHTYQEATHRAYLGDISGLRSLFATIIRPVNPTRIFLIAGWDQGPAH</sequence>
<organism evidence="9 10">
    <name type="scientific">Bifidobacterium [indicum] DSM 20214 = LMG 11587</name>
    <dbReference type="NCBI Taxonomy" id="1341694"/>
    <lineage>
        <taxon>Bacteria</taxon>
        <taxon>Bacillati</taxon>
        <taxon>Actinomycetota</taxon>
        <taxon>Actinomycetes</taxon>
        <taxon>Bifidobacteriales</taxon>
        <taxon>Bifidobacteriaceae</taxon>
        <taxon>Bifidobacterium</taxon>
    </lineage>
</organism>
<evidence type="ECO:0000256" key="6">
    <source>
        <dbReference type="ARBA" id="ARBA00047939"/>
    </source>
</evidence>
<evidence type="ECO:0000313" key="10">
    <source>
        <dbReference type="Proteomes" id="UP000028569"/>
    </source>
</evidence>
<dbReference type="Gene3D" id="1.10.3290.10">
    <property type="entry name" value="Fido-like domain"/>
    <property type="match status" value="1"/>
</dbReference>
<dbReference type="HOGENOM" id="CLU_1056306_0_0_11"/>
<dbReference type="KEGG" id="bii:BINDI_0470"/>
<keyword evidence="3" id="KW-0547">Nucleotide-binding</keyword>
<dbReference type="RefSeq" id="WP_033489899.1">
    <property type="nucleotide sequence ID" value="NZ_CP006018.1"/>
</dbReference>
<evidence type="ECO:0000256" key="3">
    <source>
        <dbReference type="ARBA" id="ARBA00022741"/>
    </source>
</evidence>
<reference evidence="9 10" key="1">
    <citation type="journal article" date="2014" name="Appl. Environ. Microbiol.">
        <title>Genomic encyclopedia of type strains of the genus Bifidobacterium.</title>
        <authorList>
            <person name="Milani C."/>
            <person name="Lugli G.A."/>
            <person name="Duranti S."/>
            <person name="Turroni F."/>
            <person name="Bottacini F."/>
            <person name="Mangifesta M."/>
            <person name="Sanchez B."/>
            <person name="Viappiani A."/>
            <person name="Mancabelli L."/>
            <person name="Taminiau B."/>
            <person name="Delcenserie V."/>
            <person name="Barrangou R."/>
            <person name="Margolles A."/>
            <person name="van Sinderen D."/>
            <person name="Ventura M."/>
        </authorList>
    </citation>
    <scope>NUCLEOTIDE SEQUENCE [LARGE SCALE GENOMIC DNA]</scope>
    <source>
        <strain evidence="9 10">LMG 11587</strain>
    </source>
</reference>
<evidence type="ECO:0000256" key="4">
    <source>
        <dbReference type="ARBA" id="ARBA00022840"/>
    </source>
</evidence>
<dbReference type="PANTHER" id="PTHR39560:SF1">
    <property type="entry name" value="PROTEIN ADENYLYLTRANSFERASE FIC-RELATED"/>
    <property type="match status" value="1"/>
</dbReference>
<keyword evidence="10" id="KW-1185">Reference proteome</keyword>
<dbReference type="EMBL" id="CP006018">
    <property type="protein sequence ID" value="AIC91751.1"/>
    <property type="molecule type" value="Genomic_DNA"/>
</dbReference>
<dbReference type="GO" id="GO:0070733">
    <property type="term" value="F:AMPylase activity"/>
    <property type="evidence" value="ECO:0007669"/>
    <property type="project" value="UniProtKB-EC"/>
</dbReference>
<evidence type="ECO:0000256" key="2">
    <source>
        <dbReference type="ARBA" id="ARBA00022695"/>
    </source>
</evidence>
<dbReference type="GO" id="GO:0051302">
    <property type="term" value="P:regulation of cell division"/>
    <property type="evidence" value="ECO:0007669"/>
    <property type="project" value="TreeGrafter"/>
</dbReference>